<dbReference type="Gene3D" id="1.20.5.930">
    <property type="entry name" value="Bicelle-embedded integrin alpha(iib) transmembrane segment"/>
    <property type="match status" value="1"/>
</dbReference>
<keyword evidence="2" id="KW-0401">Integrin</keyword>
<evidence type="ECO:0000259" key="7">
    <source>
        <dbReference type="Pfam" id="PF20805"/>
    </source>
</evidence>
<keyword evidence="5" id="KW-0812">Transmembrane</keyword>
<dbReference type="Pfam" id="PF20806">
    <property type="entry name" value="Integrin_A_Ig_3"/>
    <property type="match status" value="1"/>
</dbReference>
<keyword evidence="4" id="KW-0325">Glycoprotein</keyword>
<dbReference type="InterPro" id="IPR032695">
    <property type="entry name" value="Integrin_dom_sf"/>
</dbReference>
<evidence type="ECO:0000256" key="5">
    <source>
        <dbReference type="SAM" id="Phobius"/>
    </source>
</evidence>
<dbReference type="GO" id="GO:0005178">
    <property type="term" value="F:integrin binding"/>
    <property type="evidence" value="ECO:0007669"/>
    <property type="project" value="TreeGrafter"/>
</dbReference>
<dbReference type="Gene3D" id="2.60.40.1460">
    <property type="entry name" value="Integrin domains. Chain A, domain 2"/>
    <property type="match status" value="1"/>
</dbReference>
<evidence type="ECO:0000259" key="6">
    <source>
        <dbReference type="Pfam" id="PF08441"/>
    </source>
</evidence>
<keyword evidence="3 5" id="KW-0472">Membrane</keyword>
<feature type="domain" description="Integrin alpha first immunoglubulin-like" evidence="6">
    <location>
        <begin position="2"/>
        <end position="116"/>
    </location>
</feature>
<feature type="domain" description="Integrin alpha second immunoglobulin-like" evidence="7">
    <location>
        <begin position="119"/>
        <end position="253"/>
    </location>
</feature>
<dbReference type="GO" id="GO:0007229">
    <property type="term" value="P:integrin-mediated signaling pathway"/>
    <property type="evidence" value="ECO:0007669"/>
    <property type="project" value="UniProtKB-KW"/>
</dbReference>
<evidence type="ECO:0000256" key="4">
    <source>
        <dbReference type="ARBA" id="ARBA00023180"/>
    </source>
</evidence>
<dbReference type="OMA" id="VKVNCAD"/>
<accession>A0A915JIL6</accession>
<dbReference type="GO" id="GO:0009897">
    <property type="term" value="C:external side of plasma membrane"/>
    <property type="evidence" value="ECO:0007669"/>
    <property type="project" value="TreeGrafter"/>
</dbReference>
<dbReference type="InterPro" id="IPR048286">
    <property type="entry name" value="Integrin_alpha_Ig-like_3"/>
</dbReference>
<dbReference type="Gene3D" id="2.60.40.1530">
    <property type="entry name" value="ntegrin, alpha v. Chain A, domain 4"/>
    <property type="match status" value="1"/>
</dbReference>
<dbReference type="Pfam" id="PF20805">
    <property type="entry name" value="Integrin_A_Ig_2"/>
    <property type="match status" value="1"/>
</dbReference>
<feature type="domain" description="Integrin alpha third immunoglobulin-like" evidence="8">
    <location>
        <begin position="291"/>
        <end position="482"/>
    </location>
</feature>
<dbReference type="Gene3D" id="2.60.40.1510">
    <property type="entry name" value="ntegrin, alpha v. Chain A, domain 3"/>
    <property type="match status" value="1"/>
</dbReference>
<dbReference type="InterPro" id="IPR013649">
    <property type="entry name" value="Integrin_alpha_Ig-like_1"/>
</dbReference>
<dbReference type="GO" id="GO:0007160">
    <property type="term" value="P:cell-matrix adhesion"/>
    <property type="evidence" value="ECO:0007669"/>
    <property type="project" value="TreeGrafter"/>
</dbReference>
<keyword evidence="9" id="KW-1185">Reference proteome</keyword>
<dbReference type="PANTHER" id="PTHR23220:SF133">
    <property type="entry name" value="INTEGRIN ALPHA-PS2"/>
    <property type="match status" value="1"/>
</dbReference>
<dbReference type="SUPFAM" id="SSF69179">
    <property type="entry name" value="Integrin domains"/>
    <property type="match status" value="3"/>
</dbReference>
<evidence type="ECO:0000256" key="1">
    <source>
        <dbReference type="ARBA" id="ARBA00004479"/>
    </source>
</evidence>
<dbReference type="GO" id="GO:0098609">
    <property type="term" value="P:cell-cell adhesion"/>
    <property type="evidence" value="ECO:0007669"/>
    <property type="project" value="TreeGrafter"/>
</dbReference>
<organism evidence="9 10">
    <name type="scientific">Romanomermis culicivorax</name>
    <name type="common">Nematode worm</name>
    <dbReference type="NCBI Taxonomy" id="13658"/>
    <lineage>
        <taxon>Eukaryota</taxon>
        <taxon>Metazoa</taxon>
        <taxon>Ecdysozoa</taxon>
        <taxon>Nematoda</taxon>
        <taxon>Enoplea</taxon>
        <taxon>Dorylaimia</taxon>
        <taxon>Mermithida</taxon>
        <taxon>Mermithoidea</taxon>
        <taxon>Mermithidae</taxon>
        <taxon>Romanomermis</taxon>
    </lineage>
</organism>
<evidence type="ECO:0000259" key="8">
    <source>
        <dbReference type="Pfam" id="PF20806"/>
    </source>
</evidence>
<proteinExistence type="predicted"/>
<evidence type="ECO:0000313" key="10">
    <source>
        <dbReference type="WBParaSite" id="nRc.2.0.1.t25958-RA"/>
    </source>
</evidence>
<reference evidence="10" key="1">
    <citation type="submission" date="2022-11" db="UniProtKB">
        <authorList>
            <consortium name="WormBaseParasite"/>
        </authorList>
    </citation>
    <scope>IDENTIFICATION</scope>
</reference>
<dbReference type="PANTHER" id="PTHR23220">
    <property type="entry name" value="INTEGRIN ALPHA"/>
    <property type="match status" value="1"/>
</dbReference>
<dbReference type="Pfam" id="PF08441">
    <property type="entry name" value="Integrin_A_Ig_1"/>
    <property type="match status" value="1"/>
</dbReference>
<dbReference type="GO" id="GO:0008305">
    <property type="term" value="C:integrin complex"/>
    <property type="evidence" value="ECO:0007669"/>
    <property type="project" value="TreeGrafter"/>
</dbReference>
<keyword evidence="5" id="KW-1133">Transmembrane helix</keyword>
<dbReference type="Proteomes" id="UP000887565">
    <property type="component" value="Unplaced"/>
</dbReference>
<name>A0A915JIL6_ROMCU</name>
<dbReference type="AlphaFoldDB" id="A0A915JIL6"/>
<evidence type="ECO:0000256" key="2">
    <source>
        <dbReference type="ARBA" id="ARBA00023037"/>
    </source>
</evidence>
<dbReference type="GO" id="GO:0033627">
    <property type="term" value="P:cell adhesion mediated by integrin"/>
    <property type="evidence" value="ECO:0007669"/>
    <property type="project" value="TreeGrafter"/>
</dbReference>
<feature type="transmembrane region" description="Helical" evidence="5">
    <location>
        <begin position="511"/>
        <end position="535"/>
    </location>
</feature>
<protein>
    <submittedName>
        <fullName evidence="10">Integrin alpha-2 domain-containing protein</fullName>
    </submittedName>
</protein>
<evidence type="ECO:0000256" key="3">
    <source>
        <dbReference type="ARBA" id="ARBA00023136"/>
    </source>
</evidence>
<evidence type="ECO:0000313" key="9">
    <source>
        <dbReference type="Proteomes" id="UP000887565"/>
    </source>
</evidence>
<dbReference type="InterPro" id="IPR048285">
    <property type="entry name" value="Integrin_alpha_Ig-like_2"/>
</dbReference>
<sequence length="584" mass="66749">METCATYNGKGLSPDMGKDMRFVISLDVNNKKDVPRAKFLTRGTMSSMVVETAMYENERFCTNSEIYVEEGIRDKLSPIMIHVNYSVIEDRFKRSALVPIVDNLNGGFFKKELKIWRDCGRDDQCTPDLQITSADISRGILAAGADDRFNVSVTVRNRLEPAYEAYLYVYTPKGMDLENSFELKNRKLACDRQTSAVNEIASYDVVRCNLGNPMAGNRLIYDLILTFATKFFEGPFEKVPIYLKVNSTNNETKDTLYDNAKNLTMSFSLDADIEVFAGNTSATYETDSYRDAANFHWDTDIGPAVNHTYELVNSKNSTLNEIQVDIYFPSHTHDGEPLLYIIKDIVLEDNHETSECSLFQRANINPNHYAIEGDFRRRLIKRQITEKPKIHQPRSFLRLLTALQQKVGTLRRSGLSELQKFDCKNSNCTQWKCTVKNFRAGFRLKLTVMARLWNNTMIKHGFYGAEISSVIIAQVSKLTYKAPGGLDLPVKYAIATTTVTPIDSHKLEKGLPWWVILLAILTGLALLILLILLLWRILPNDSRRNDERYARGKWRTKAYIKGRGKSWDKSWDKSCAIWWAKTLS</sequence>
<dbReference type="WBParaSite" id="nRc.2.0.1.t25958-RA">
    <property type="protein sequence ID" value="nRc.2.0.1.t25958-RA"/>
    <property type="gene ID" value="nRc.2.0.1.g25958"/>
</dbReference>
<comment type="subcellular location">
    <subcellularLocation>
        <location evidence="1">Membrane</location>
        <topology evidence="1">Single-pass type I membrane protein</topology>
    </subcellularLocation>
</comment>